<sequence>MCRLHREGQLGADLVKLRPPGDQLHNALWPLIDKHSHGLFIAEAIAGLYRVVKVDAYCVFVAEGNGYSPLGILGGGLPDLILGDDADAAAGSKPYRRTKPRHPAAYYKVIHLYNPHILPGTVY</sequence>
<reference evidence="1 2" key="1">
    <citation type="submission" date="2015-02" db="EMBL/GenBank/DDBJ databases">
        <title>Single-cell genomics of uncultivated deep-branching MTB reveals a conserved set of magnetosome genes.</title>
        <authorList>
            <person name="Kolinko S."/>
            <person name="Richter M."/>
            <person name="Glockner F.O."/>
            <person name="Brachmann A."/>
            <person name="Schuler D."/>
        </authorList>
    </citation>
    <scope>NUCLEOTIDE SEQUENCE [LARGE SCALE GENOMIC DNA]</scope>
    <source>
        <strain evidence="1">TM-1</strain>
    </source>
</reference>
<accession>A0A0F3GRW7</accession>
<dbReference type="AlphaFoldDB" id="A0A0F3GRW7"/>
<keyword evidence="2" id="KW-1185">Reference proteome</keyword>
<organism evidence="1 2">
    <name type="scientific">Candidatus Magnetobacterium bavaricum</name>
    <dbReference type="NCBI Taxonomy" id="29290"/>
    <lineage>
        <taxon>Bacteria</taxon>
        <taxon>Pseudomonadati</taxon>
        <taxon>Nitrospirota</taxon>
        <taxon>Thermodesulfovibrionia</taxon>
        <taxon>Thermodesulfovibrionales</taxon>
        <taxon>Candidatus Magnetobacteriaceae</taxon>
        <taxon>Candidatus Magnetobacterium</taxon>
    </lineage>
</organism>
<evidence type="ECO:0000313" key="1">
    <source>
        <dbReference type="EMBL" id="KJU84705.1"/>
    </source>
</evidence>
<comment type="caution">
    <text evidence="1">The sequence shown here is derived from an EMBL/GenBank/DDBJ whole genome shotgun (WGS) entry which is preliminary data.</text>
</comment>
<proteinExistence type="predicted"/>
<protein>
    <submittedName>
        <fullName evidence="1">Uncharacterized protein</fullName>
    </submittedName>
</protein>
<dbReference type="EMBL" id="LACI01001334">
    <property type="protein sequence ID" value="KJU84705.1"/>
    <property type="molecule type" value="Genomic_DNA"/>
</dbReference>
<name>A0A0F3GRW7_9BACT</name>
<evidence type="ECO:0000313" key="2">
    <source>
        <dbReference type="Proteomes" id="UP000033423"/>
    </source>
</evidence>
<gene>
    <name evidence="1" type="ORF">MBAV_003101</name>
</gene>
<dbReference type="Proteomes" id="UP000033423">
    <property type="component" value="Unassembled WGS sequence"/>
</dbReference>